<sequence length="195" mass="22029">MEEPGLAEVVGDVLTWWFGIQFWAKGEPKNPTAHYDDLWRQKWFAKEELTAIVDNHIKDNFQVHVDKAISGEYDHWGKDHYGALAFVVLADQFTRNIYRGTARAWAGDAKSRSSPVSTKPVGRAMLYMPLLHAEDAALQAKSVELFEALYEDAKAKGAGTLSILQRFHAVELFGRFPERNRHLGRQSTTAEAAKL</sequence>
<dbReference type="InterPro" id="IPR011990">
    <property type="entry name" value="TPR-like_helical_dom_sf"/>
</dbReference>
<dbReference type="Proteomes" id="UP000011083">
    <property type="component" value="Unassembled WGS sequence"/>
</dbReference>
<dbReference type="GeneID" id="14921995"/>
<dbReference type="KEGG" id="acan:ACA1_283040"/>
<protein>
    <recommendedName>
        <fullName evidence="3">DUF924 domain-containing protein</fullName>
    </recommendedName>
</protein>
<dbReference type="Gene3D" id="1.25.40.10">
    <property type="entry name" value="Tetratricopeptide repeat domain"/>
    <property type="match status" value="1"/>
</dbReference>
<dbReference type="STRING" id="1257118.L8H7C4"/>
<keyword evidence="2" id="KW-1185">Reference proteome</keyword>
<name>L8H7C4_ACACF</name>
<dbReference type="InterPro" id="IPR010323">
    <property type="entry name" value="DUF924"/>
</dbReference>
<organism evidence="1 2">
    <name type="scientific">Acanthamoeba castellanii (strain ATCC 30010 / Neff)</name>
    <dbReference type="NCBI Taxonomy" id="1257118"/>
    <lineage>
        <taxon>Eukaryota</taxon>
        <taxon>Amoebozoa</taxon>
        <taxon>Discosea</taxon>
        <taxon>Longamoebia</taxon>
        <taxon>Centramoebida</taxon>
        <taxon>Acanthamoebidae</taxon>
        <taxon>Acanthamoeba</taxon>
    </lineage>
</organism>
<dbReference type="AlphaFoldDB" id="L8H7C4"/>
<reference evidence="1 2" key="1">
    <citation type="journal article" date="2013" name="Genome Biol.">
        <title>Genome of Acanthamoeba castellanii highlights extensive lateral gene transfer and early evolution of tyrosine kinase signaling.</title>
        <authorList>
            <person name="Clarke M."/>
            <person name="Lohan A.J."/>
            <person name="Liu B."/>
            <person name="Lagkouvardos I."/>
            <person name="Roy S."/>
            <person name="Zafar N."/>
            <person name="Bertelli C."/>
            <person name="Schilde C."/>
            <person name="Kianianmomeni A."/>
            <person name="Burglin T.R."/>
            <person name="Frech C."/>
            <person name="Turcotte B."/>
            <person name="Kopec K.O."/>
            <person name="Synnott J.M."/>
            <person name="Choo C."/>
            <person name="Paponov I."/>
            <person name="Finkler A."/>
            <person name="Soon Heng Tan C."/>
            <person name="Hutchins A.P."/>
            <person name="Weinmeier T."/>
            <person name="Rattei T."/>
            <person name="Chu J.S."/>
            <person name="Gimenez G."/>
            <person name="Irimia M."/>
            <person name="Rigden D.J."/>
            <person name="Fitzpatrick D.A."/>
            <person name="Lorenzo-Morales J."/>
            <person name="Bateman A."/>
            <person name="Chiu C.H."/>
            <person name="Tang P."/>
            <person name="Hegemann P."/>
            <person name="Fromm H."/>
            <person name="Raoult D."/>
            <person name="Greub G."/>
            <person name="Miranda-Saavedra D."/>
            <person name="Chen N."/>
            <person name="Nash P."/>
            <person name="Ginger M.L."/>
            <person name="Horn M."/>
            <person name="Schaap P."/>
            <person name="Caler L."/>
            <person name="Loftus B."/>
        </authorList>
    </citation>
    <scope>NUCLEOTIDE SEQUENCE [LARGE SCALE GENOMIC DNA]</scope>
    <source>
        <strain evidence="1 2">Neff</strain>
    </source>
</reference>
<dbReference type="VEuPathDB" id="AmoebaDB:ACA1_283040"/>
<gene>
    <name evidence="1" type="ORF">ACA1_283040</name>
</gene>
<dbReference type="RefSeq" id="XP_004344860.1">
    <property type="nucleotide sequence ID" value="XM_004344810.1"/>
</dbReference>
<evidence type="ECO:0000313" key="2">
    <source>
        <dbReference type="Proteomes" id="UP000011083"/>
    </source>
</evidence>
<dbReference type="EMBL" id="KB007908">
    <property type="protein sequence ID" value="ELR21117.1"/>
    <property type="molecule type" value="Genomic_DNA"/>
</dbReference>
<dbReference type="Gene3D" id="1.20.58.320">
    <property type="entry name" value="TPR-like"/>
    <property type="match status" value="1"/>
</dbReference>
<dbReference type="OMA" id="NDRMELF"/>
<evidence type="ECO:0008006" key="3">
    <source>
        <dbReference type="Google" id="ProtNLM"/>
    </source>
</evidence>
<dbReference type="SUPFAM" id="SSF48452">
    <property type="entry name" value="TPR-like"/>
    <property type="match status" value="1"/>
</dbReference>
<dbReference type="OrthoDB" id="414698at2759"/>
<evidence type="ECO:0000313" key="1">
    <source>
        <dbReference type="EMBL" id="ELR21117.1"/>
    </source>
</evidence>
<dbReference type="Pfam" id="PF06041">
    <property type="entry name" value="DUF924"/>
    <property type="match status" value="1"/>
</dbReference>
<accession>L8H7C4</accession>
<proteinExistence type="predicted"/>